<accession>X0V7N5</accession>
<proteinExistence type="predicted"/>
<sequence length="62" mass="6597">MLFPGGGGEMKNKSKNTKKQKAKCATLIATFTLITYTIFASGCNEPPQTTVVSRPDTTSVSV</sequence>
<feature type="non-terminal residue" evidence="1">
    <location>
        <position position="62"/>
    </location>
</feature>
<organism evidence="1">
    <name type="scientific">marine sediment metagenome</name>
    <dbReference type="NCBI Taxonomy" id="412755"/>
    <lineage>
        <taxon>unclassified sequences</taxon>
        <taxon>metagenomes</taxon>
        <taxon>ecological metagenomes</taxon>
    </lineage>
</organism>
<gene>
    <name evidence="1" type="ORF">S01H1_57522</name>
</gene>
<protein>
    <submittedName>
        <fullName evidence="1">Uncharacterized protein</fullName>
    </submittedName>
</protein>
<comment type="caution">
    <text evidence="1">The sequence shown here is derived from an EMBL/GenBank/DDBJ whole genome shotgun (WGS) entry which is preliminary data.</text>
</comment>
<reference evidence="1" key="1">
    <citation type="journal article" date="2014" name="Front. Microbiol.">
        <title>High frequency of phylogenetically diverse reductive dehalogenase-homologous genes in deep subseafloor sedimentary metagenomes.</title>
        <authorList>
            <person name="Kawai M."/>
            <person name="Futagami T."/>
            <person name="Toyoda A."/>
            <person name="Takaki Y."/>
            <person name="Nishi S."/>
            <person name="Hori S."/>
            <person name="Arai W."/>
            <person name="Tsubouchi T."/>
            <person name="Morono Y."/>
            <person name="Uchiyama I."/>
            <person name="Ito T."/>
            <person name="Fujiyama A."/>
            <person name="Inagaki F."/>
            <person name="Takami H."/>
        </authorList>
    </citation>
    <scope>NUCLEOTIDE SEQUENCE</scope>
    <source>
        <strain evidence="1">Expedition CK06-06</strain>
    </source>
</reference>
<name>X0V7N5_9ZZZZ</name>
<dbReference type="EMBL" id="BARS01037515">
    <property type="protein sequence ID" value="GAG14184.1"/>
    <property type="molecule type" value="Genomic_DNA"/>
</dbReference>
<dbReference type="AlphaFoldDB" id="X0V7N5"/>
<evidence type="ECO:0000313" key="1">
    <source>
        <dbReference type="EMBL" id="GAG14184.1"/>
    </source>
</evidence>